<feature type="transmembrane region" description="Helical" evidence="1">
    <location>
        <begin position="209"/>
        <end position="230"/>
    </location>
</feature>
<comment type="caution">
    <text evidence="2">The sequence shown here is derived from an EMBL/GenBank/DDBJ whole genome shotgun (WGS) entry which is preliminary data.</text>
</comment>
<evidence type="ECO:0000313" key="3">
    <source>
        <dbReference type="Proteomes" id="UP000076609"/>
    </source>
</evidence>
<accession>A0ABR5YHL9</accession>
<dbReference type="EMBL" id="LQQO01000001">
    <property type="protein sequence ID" value="KZE18633.1"/>
    <property type="molecule type" value="Genomic_DNA"/>
</dbReference>
<reference evidence="3" key="1">
    <citation type="submission" date="2016-01" db="EMBL/GenBank/DDBJ databases">
        <title>Draft genome of Chromobacterium sp. F49.</title>
        <authorList>
            <person name="Hong K.W."/>
        </authorList>
    </citation>
    <scope>NUCLEOTIDE SEQUENCE [LARGE SCALE GENOMIC DNA]</scope>
    <source>
        <strain evidence="3">CN3</strain>
    </source>
</reference>
<proteinExistence type="predicted"/>
<feature type="transmembrane region" description="Helical" evidence="1">
    <location>
        <begin position="20"/>
        <end position="39"/>
    </location>
</feature>
<feature type="transmembrane region" description="Helical" evidence="1">
    <location>
        <begin position="111"/>
        <end position="138"/>
    </location>
</feature>
<keyword evidence="1" id="KW-1133">Transmembrane helix</keyword>
<gene>
    <name evidence="2" type="ORF">AVT10_00845</name>
</gene>
<evidence type="ECO:0000313" key="2">
    <source>
        <dbReference type="EMBL" id="KZE18633.1"/>
    </source>
</evidence>
<sequence>MNVAAACHDAVQIWKRDRDVIAAVGGVFFFLPNLALALFMRESSVTVPVEPKDDQALMASMQSFLVDNAPLLAFQMVAELVGVAVLLALLLDPARPTVGDALRIVARRLPVLIAATMLLNIALVCGVALFIVPGLYVIGRAAMVMPVLLAEPERRFGDAVGRALDLTRGRVLQLLSLWALIHLGAYFIQSALQSIARAASAGGTNPFTAGIIAIAISAMSMAAAIAYTLVRATIYRRLASKG</sequence>
<keyword evidence="3" id="KW-1185">Reference proteome</keyword>
<protein>
    <recommendedName>
        <fullName evidence="4">DUF4328 domain-containing protein</fullName>
    </recommendedName>
</protein>
<evidence type="ECO:0008006" key="4">
    <source>
        <dbReference type="Google" id="ProtNLM"/>
    </source>
</evidence>
<organism evidence="2 3">
    <name type="scientific">Sphingomonas hankookensis</name>
    <dbReference type="NCBI Taxonomy" id="563996"/>
    <lineage>
        <taxon>Bacteria</taxon>
        <taxon>Pseudomonadati</taxon>
        <taxon>Pseudomonadota</taxon>
        <taxon>Alphaproteobacteria</taxon>
        <taxon>Sphingomonadales</taxon>
        <taxon>Sphingomonadaceae</taxon>
        <taxon>Sphingomonas</taxon>
    </lineage>
</organism>
<keyword evidence="1" id="KW-0812">Transmembrane</keyword>
<feature type="transmembrane region" description="Helical" evidence="1">
    <location>
        <begin position="171"/>
        <end position="189"/>
    </location>
</feature>
<feature type="transmembrane region" description="Helical" evidence="1">
    <location>
        <begin position="71"/>
        <end position="91"/>
    </location>
</feature>
<name>A0ABR5YHL9_9SPHN</name>
<evidence type="ECO:0000256" key="1">
    <source>
        <dbReference type="SAM" id="Phobius"/>
    </source>
</evidence>
<dbReference type="Proteomes" id="UP000076609">
    <property type="component" value="Unassembled WGS sequence"/>
</dbReference>
<keyword evidence="1" id="KW-0472">Membrane</keyword>